<comment type="caution">
    <text evidence="1">The sequence shown here is derived from an EMBL/GenBank/DDBJ whole genome shotgun (WGS) entry which is preliminary data.</text>
</comment>
<sequence>MNEIDRIMKCCNYDDELFRMYIVCLLQLKQCSEKFKKVRQELRTDYLIKGICEREIDGIIKGSKGYEKYYVPKVLQWDFLRRNPFIIEHICEELFAYKRINLSTETWIMVIACIENE</sequence>
<name>A0A090Z075_9BACI</name>
<reference evidence="1 3" key="1">
    <citation type="submission" date="2014-04" db="EMBL/GenBank/DDBJ databases">
        <authorList>
            <person name="Bishop-Lilly K.A."/>
            <person name="Broomall S.M."/>
            <person name="Chain P.S."/>
            <person name="Chertkov O."/>
            <person name="Coyne S.R."/>
            <person name="Daligault H.E."/>
            <person name="Davenport K.W."/>
            <person name="Erkkila T."/>
            <person name="Frey K.G."/>
            <person name="Gibbons H.S."/>
            <person name="Gu W."/>
            <person name="Jaissle J."/>
            <person name="Johnson S.L."/>
            <person name="Koroleva G.I."/>
            <person name="Ladner J.T."/>
            <person name="Lo C.-C."/>
            <person name="Minogue T.D."/>
            <person name="Munk C."/>
            <person name="Palacios G.F."/>
            <person name="Redden C.L."/>
            <person name="Rosenzweig C.N."/>
            <person name="Scholz M.B."/>
            <person name="Teshima H."/>
            <person name="Xu Y."/>
        </authorList>
    </citation>
    <scope>NUCLEOTIDE SEQUENCE [LARGE SCALE GENOMIC DNA]</scope>
    <source>
        <strain evidence="1 3">BHP</strain>
    </source>
</reference>
<evidence type="ECO:0000313" key="4">
    <source>
        <dbReference type="Proteomes" id="UP000264294"/>
    </source>
</evidence>
<proteinExistence type="predicted"/>
<reference evidence="2 4" key="2">
    <citation type="submission" date="2018-08" db="EMBL/GenBank/DDBJ databases">
        <title>Bacillus clarus sp. nov. strain PS00077A.</title>
        <authorList>
            <person name="Mendez Acevedo M."/>
            <person name="Carroll L."/>
            <person name="Mukherjee M."/>
            <person name="Wiedmann M."/>
            <person name="Kovac J."/>
        </authorList>
    </citation>
    <scope>NUCLEOTIDE SEQUENCE [LARGE SCALE GENOMIC DNA]</scope>
    <source>
        <strain evidence="2 4">PS00077A</strain>
    </source>
</reference>
<protein>
    <submittedName>
        <fullName evidence="2">Group-specific protein</fullName>
    </submittedName>
</protein>
<organism evidence="1 3">
    <name type="scientific">Bacillus clarus</name>
    <dbReference type="NCBI Taxonomy" id="2338372"/>
    <lineage>
        <taxon>Bacteria</taxon>
        <taxon>Bacillati</taxon>
        <taxon>Bacillota</taxon>
        <taxon>Bacilli</taxon>
        <taxon>Bacillales</taxon>
        <taxon>Bacillaceae</taxon>
        <taxon>Bacillus</taxon>
        <taxon>Bacillus cereus group</taxon>
    </lineage>
</organism>
<evidence type="ECO:0000313" key="1">
    <source>
        <dbReference type="EMBL" id="KFN04027.1"/>
    </source>
</evidence>
<gene>
    <name evidence="2" type="ORF">D0U04_24260</name>
    <name evidence="1" type="ORF">DJ93_140</name>
</gene>
<keyword evidence="4" id="KW-1185">Reference proteome</keyword>
<dbReference type="Proteomes" id="UP000029389">
    <property type="component" value="Unassembled WGS sequence"/>
</dbReference>
<evidence type="ECO:0000313" key="2">
    <source>
        <dbReference type="EMBL" id="RFT63583.1"/>
    </source>
</evidence>
<dbReference type="EMBL" id="QVOD01000044">
    <property type="protein sequence ID" value="RFT63583.1"/>
    <property type="molecule type" value="Genomic_DNA"/>
</dbReference>
<dbReference type="EMBL" id="JMQC01000008">
    <property type="protein sequence ID" value="KFN04027.1"/>
    <property type="molecule type" value="Genomic_DNA"/>
</dbReference>
<dbReference type="Proteomes" id="UP000264294">
    <property type="component" value="Unassembled WGS sequence"/>
</dbReference>
<evidence type="ECO:0000313" key="3">
    <source>
        <dbReference type="Proteomes" id="UP000029389"/>
    </source>
</evidence>
<dbReference type="RefSeq" id="WP_042978856.1">
    <property type="nucleotide sequence ID" value="NZ_JMQC01000008.1"/>
</dbReference>
<accession>A0A090Z075</accession>
<dbReference type="PATRIC" id="fig|1405.8.peg.303"/>
<dbReference type="AlphaFoldDB" id="A0A090Z075"/>